<keyword evidence="3" id="KW-0238">DNA-binding</keyword>
<organism evidence="7 8">
    <name type="scientific">Bacillus cereus</name>
    <dbReference type="NCBI Taxonomy" id="1396"/>
    <lineage>
        <taxon>Bacteria</taxon>
        <taxon>Bacillati</taxon>
        <taxon>Bacillota</taxon>
        <taxon>Bacilli</taxon>
        <taxon>Bacillales</taxon>
        <taxon>Bacillaceae</taxon>
        <taxon>Bacillus</taxon>
        <taxon>Bacillus cereus group</taxon>
    </lineage>
</organism>
<dbReference type="GO" id="GO:0003700">
    <property type="term" value="F:DNA-binding transcription factor activity"/>
    <property type="evidence" value="ECO:0007669"/>
    <property type="project" value="InterPro"/>
</dbReference>
<dbReference type="PATRIC" id="fig|1396.539.peg.5011"/>
<keyword evidence="4" id="KW-0804">Transcription</keyword>
<keyword evidence="2" id="KW-0805">Transcription regulation</keyword>
<dbReference type="GO" id="GO:0003677">
    <property type="term" value="F:DNA binding"/>
    <property type="evidence" value="ECO:0007669"/>
    <property type="project" value="UniProtKB-KW"/>
</dbReference>
<proteinExistence type="predicted"/>
<evidence type="ECO:0000256" key="4">
    <source>
        <dbReference type="ARBA" id="ARBA00023163"/>
    </source>
</evidence>
<evidence type="ECO:0000256" key="2">
    <source>
        <dbReference type="ARBA" id="ARBA00023015"/>
    </source>
</evidence>
<sequence>MKKYKIGEVGKEFGVSIDALRFYEKKGFLKPQKDKDNGFRFYTYEDFGVFLAIRSFRQMGFHVKEIGAVFNGLEFDDIINKCNEKITEKNEAIKQLELETKQINEFICLLKEYKQEDKQWVIKPAGTYYFLKHVHLNDGALCVNPLLKEWLNFLPTVSTALCIPLEEYKVKNIDNSYWVMAISELKMKECKLPIDDSVFQIEMGECLHYLYEKDVNEPLSSLILDEAFHIMESHGYVLNGDILCRYVCETKSEEKTIDHYVIMIPIIKSKSEVIHTEG</sequence>
<dbReference type="AlphaFoldDB" id="A0A161QP12"/>
<dbReference type="RefSeq" id="WP_063225283.1">
    <property type="nucleotide sequence ID" value="NZ_LJKA01000084.1"/>
</dbReference>
<dbReference type="PROSITE" id="PS50937">
    <property type="entry name" value="HTH_MERR_2"/>
    <property type="match status" value="1"/>
</dbReference>
<evidence type="ECO:0000259" key="6">
    <source>
        <dbReference type="PROSITE" id="PS50937"/>
    </source>
</evidence>
<evidence type="ECO:0000256" key="5">
    <source>
        <dbReference type="SAM" id="Coils"/>
    </source>
</evidence>
<dbReference type="SUPFAM" id="SSF46955">
    <property type="entry name" value="Putative DNA-binding domain"/>
    <property type="match status" value="1"/>
</dbReference>
<dbReference type="Pfam" id="PF13411">
    <property type="entry name" value="MerR_1"/>
    <property type="match status" value="1"/>
</dbReference>
<dbReference type="InterPro" id="IPR009061">
    <property type="entry name" value="DNA-bd_dom_put_sf"/>
</dbReference>
<reference evidence="7 8" key="1">
    <citation type="submission" date="2015-09" db="EMBL/GenBank/DDBJ databases">
        <title>Bacillus cereus food isolates.</title>
        <authorList>
            <person name="Boekhorst J."/>
        </authorList>
    </citation>
    <scope>NUCLEOTIDE SEQUENCE [LARGE SCALE GENOMIC DNA]</scope>
    <source>
        <strain evidence="7 8">B4082</strain>
    </source>
</reference>
<feature type="domain" description="HTH merR-type" evidence="6">
    <location>
        <begin position="3"/>
        <end position="72"/>
    </location>
</feature>
<name>A0A161QP12_BACCE</name>
<evidence type="ECO:0000256" key="3">
    <source>
        <dbReference type="ARBA" id="ARBA00023125"/>
    </source>
</evidence>
<dbReference type="PANTHER" id="PTHR30204:SF69">
    <property type="entry name" value="MERR-FAMILY TRANSCRIPTIONAL REGULATOR"/>
    <property type="match status" value="1"/>
</dbReference>
<dbReference type="InterPro" id="IPR047057">
    <property type="entry name" value="MerR_fam"/>
</dbReference>
<feature type="coiled-coil region" evidence="5">
    <location>
        <begin position="79"/>
        <end position="116"/>
    </location>
</feature>
<dbReference type="Proteomes" id="UP000076501">
    <property type="component" value="Unassembled WGS sequence"/>
</dbReference>
<dbReference type="EMBL" id="LJKA01000084">
    <property type="protein sequence ID" value="KZD26107.1"/>
    <property type="molecule type" value="Genomic_DNA"/>
</dbReference>
<accession>A0A161QP12</accession>
<evidence type="ECO:0000313" key="7">
    <source>
        <dbReference type="EMBL" id="KZD26107.1"/>
    </source>
</evidence>
<evidence type="ECO:0000313" key="8">
    <source>
        <dbReference type="Proteomes" id="UP000076501"/>
    </source>
</evidence>
<dbReference type="PRINTS" id="PR00040">
    <property type="entry name" value="HTHMERR"/>
</dbReference>
<dbReference type="PANTHER" id="PTHR30204">
    <property type="entry name" value="REDOX-CYCLING DRUG-SENSING TRANSCRIPTIONAL ACTIVATOR SOXR"/>
    <property type="match status" value="1"/>
</dbReference>
<keyword evidence="5" id="KW-0175">Coiled coil</keyword>
<keyword evidence="1" id="KW-0678">Repressor</keyword>
<dbReference type="Gene3D" id="1.10.1660.10">
    <property type="match status" value="1"/>
</dbReference>
<protein>
    <submittedName>
        <fullName evidence="7">Putative transcriptional regulator</fullName>
    </submittedName>
</protein>
<evidence type="ECO:0000256" key="1">
    <source>
        <dbReference type="ARBA" id="ARBA00022491"/>
    </source>
</evidence>
<comment type="caution">
    <text evidence="7">The sequence shown here is derived from an EMBL/GenBank/DDBJ whole genome shotgun (WGS) entry which is preliminary data.</text>
</comment>
<dbReference type="SMART" id="SM00422">
    <property type="entry name" value="HTH_MERR"/>
    <property type="match status" value="1"/>
</dbReference>
<gene>
    <name evidence="7" type="ORF">B4082_5822</name>
</gene>
<dbReference type="InterPro" id="IPR000551">
    <property type="entry name" value="MerR-type_HTH_dom"/>
</dbReference>